<dbReference type="SUPFAM" id="SSF53067">
    <property type="entry name" value="Actin-like ATPase domain"/>
    <property type="match status" value="2"/>
</dbReference>
<dbReference type="Pfam" id="PF01869">
    <property type="entry name" value="BcrAD_BadFG"/>
    <property type="match status" value="1"/>
</dbReference>
<dbReference type="PANTHER" id="PTHR43190:SF3">
    <property type="entry name" value="N-ACETYL-D-GLUCOSAMINE KINASE"/>
    <property type="match status" value="1"/>
</dbReference>
<reference evidence="2 3" key="1">
    <citation type="journal article" date="2024" name="Front. Microbiol.">
        <title>Novel thermophilic genera Geochorda gen. nov. and Carboxydochorda gen. nov. from the deep terrestrial subsurface reveal the ecophysiological diversity in the class Limnochordia.</title>
        <authorList>
            <person name="Karnachuk O.V."/>
            <person name="Lukina A.P."/>
            <person name="Avakyan M.R."/>
            <person name="Kadnikov V.V."/>
            <person name="Begmatov S."/>
            <person name="Beletsky A.V."/>
            <person name="Vlasova K.G."/>
            <person name="Novikov A.A."/>
            <person name="Shcherbakova V.A."/>
            <person name="Mardanov A.V."/>
            <person name="Ravin N.V."/>
        </authorList>
    </citation>
    <scope>NUCLEOTIDE SEQUENCE [LARGE SCALE GENOMIC DNA]</scope>
    <source>
        <strain evidence="2 3">L945</strain>
    </source>
</reference>
<protein>
    <submittedName>
        <fullName evidence="2">BadF/BadG/BcrA/BcrD ATPase family protein</fullName>
    </submittedName>
</protein>
<dbReference type="InterPro" id="IPR043129">
    <property type="entry name" value="ATPase_NBD"/>
</dbReference>
<dbReference type="EMBL" id="CP141615">
    <property type="protein sequence ID" value="WRP17443.1"/>
    <property type="molecule type" value="Genomic_DNA"/>
</dbReference>
<organism evidence="2 3">
    <name type="scientific">Carboxydichorda subterranea</name>
    <dbReference type="NCBI Taxonomy" id="3109565"/>
    <lineage>
        <taxon>Bacteria</taxon>
        <taxon>Bacillati</taxon>
        <taxon>Bacillota</taxon>
        <taxon>Limnochordia</taxon>
        <taxon>Limnochordales</taxon>
        <taxon>Geochordaceae</taxon>
        <taxon>Carboxydichorda</taxon>
    </lineage>
</organism>
<sequence>MPEGYVLAVDGGGTKVMALVASTHGEVLSVARSGGVNPNFAPASETYAHLDDAVRLALGEAGIAADQVVAAGCSGPLDLGQLKTVLARAGFRGPSHHFSEPDVAMGLWPDEPEMAAVLVVGTGSLAWARGPEGKQVTVDGYGFPIGDDGSGADIGVRAIRAVLRAHDGRGDPTELVELFAARLGLHDIPAIVDAVHRGPLARRQSRSALVPLVAEAADHGDRVARLILDEAAAALADTVAAALRRAGLFERLVPVTCIGGVFKAGPSFGGALTRACEHRSLKVVLTLPTVLPIAGVVRRVLDAVASGAGVDALRALARDSRLDAGLPKRMLERLRAAGGWSWLVQGLQA</sequence>
<dbReference type="InterPro" id="IPR052519">
    <property type="entry name" value="Euk-type_GlcNAc_Kinase"/>
</dbReference>
<dbReference type="Proteomes" id="UP001332192">
    <property type="component" value="Chromosome"/>
</dbReference>
<dbReference type="PANTHER" id="PTHR43190">
    <property type="entry name" value="N-ACETYL-D-GLUCOSAMINE KINASE"/>
    <property type="match status" value="1"/>
</dbReference>
<dbReference type="Gene3D" id="3.30.420.40">
    <property type="match status" value="2"/>
</dbReference>
<evidence type="ECO:0000259" key="1">
    <source>
        <dbReference type="Pfam" id="PF01869"/>
    </source>
</evidence>
<dbReference type="RefSeq" id="WP_324716713.1">
    <property type="nucleotide sequence ID" value="NZ_CP141615.1"/>
</dbReference>
<accession>A0ABZ1BZC8</accession>
<dbReference type="InterPro" id="IPR002731">
    <property type="entry name" value="ATPase_BadF"/>
</dbReference>
<proteinExistence type="predicted"/>
<gene>
    <name evidence="2" type="ORF">U7230_00045</name>
</gene>
<name>A0ABZ1BZC8_9FIRM</name>
<dbReference type="CDD" id="cd24007">
    <property type="entry name" value="ASKHA_NBD_eukNAGK-like"/>
    <property type="match status" value="1"/>
</dbReference>
<evidence type="ECO:0000313" key="3">
    <source>
        <dbReference type="Proteomes" id="UP001332192"/>
    </source>
</evidence>
<keyword evidence="3" id="KW-1185">Reference proteome</keyword>
<feature type="domain" description="ATPase BadF/BadG/BcrA/BcrD type" evidence="1">
    <location>
        <begin position="9"/>
        <end position="266"/>
    </location>
</feature>
<evidence type="ECO:0000313" key="2">
    <source>
        <dbReference type="EMBL" id="WRP17443.1"/>
    </source>
</evidence>